<dbReference type="Pfam" id="PF00932">
    <property type="entry name" value="LTD"/>
    <property type="match status" value="2"/>
</dbReference>
<proteinExistence type="predicted"/>
<name>A0A5C6EL30_9BACT</name>
<comment type="caution">
    <text evidence="5">The sequence shown here is derived from an EMBL/GenBank/DDBJ whole genome shotgun (WGS) entry which is preliminary data.</text>
</comment>
<dbReference type="PROSITE" id="PS51841">
    <property type="entry name" value="LTD"/>
    <property type="match status" value="2"/>
</dbReference>
<evidence type="ECO:0000313" key="5">
    <source>
        <dbReference type="EMBL" id="TWU49862.1"/>
    </source>
</evidence>
<evidence type="ECO:0000259" key="4">
    <source>
        <dbReference type="PROSITE" id="PS51841"/>
    </source>
</evidence>
<keyword evidence="6" id="KW-1185">Reference proteome</keyword>
<dbReference type="InterPro" id="IPR003644">
    <property type="entry name" value="Calx_beta"/>
</dbReference>
<dbReference type="EMBL" id="SJPX01000004">
    <property type="protein sequence ID" value="TWU49862.1"/>
    <property type="molecule type" value="Genomic_DNA"/>
</dbReference>
<evidence type="ECO:0000313" key="6">
    <source>
        <dbReference type="Proteomes" id="UP000317977"/>
    </source>
</evidence>
<evidence type="ECO:0000256" key="1">
    <source>
        <dbReference type="ARBA" id="ARBA00022729"/>
    </source>
</evidence>
<dbReference type="GO" id="GO:0007154">
    <property type="term" value="P:cell communication"/>
    <property type="evidence" value="ECO:0007669"/>
    <property type="project" value="InterPro"/>
</dbReference>
<keyword evidence="1" id="KW-0732">Signal</keyword>
<dbReference type="SUPFAM" id="SSF74853">
    <property type="entry name" value="Lamin A/C globular tail domain"/>
    <property type="match status" value="1"/>
</dbReference>
<dbReference type="InterPro" id="IPR001322">
    <property type="entry name" value="Lamin_tail_dom"/>
</dbReference>
<dbReference type="InterPro" id="IPR038081">
    <property type="entry name" value="CalX-like_sf"/>
</dbReference>
<accession>A0A5C6EL30</accession>
<keyword evidence="2" id="KW-0677">Repeat</keyword>
<dbReference type="Pfam" id="PF03160">
    <property type="entry name" value="Calx-beta"/>
    <property type="match status" value="1"/>
</dbReference>
<dbReference type="AlphaFoldDB" id="A0A5C6EL30"/>
<gene>
    <name evidence="5" type="ORF">Poly59_44870</name>
</gene>
<feature type="domain" description="LTD" evidence="4">
    <location>
        <begin position="35"/>
        <end position="162"/>
    </location>
</feature>
<protein>
    <submittedName>
        <fullName evidence="5">Calx-beta domain protein</fullName>
    </submittedName>
</protein>
<dbReference type="RefSeq" id="WP_146536050.1">
    <property type="nucleotide sequence ID" value="NZ_SJPX01000004.1"/>
</dbReference>
<dbReference type="SUPFAM" id="SSF141072">
    <property type="entry name" value="CalX-like"/>
    <property type="match status" value="2"/>
</dbReference>
<evidence type="ECO:0000256" key="3">
    <source>
        <dbReference type="ARBA" id="ARBA00022837"/>
    </source>
</evidence>
<reference evidence="5 6" key="1">
    <citation type="submission" date="2019-02" db="EMBL/GenBank/DDBJ databases">
        <title>Deep-cultivation of Planctomycetes and their phenomic and genomic characterization uncovers novel biology.</title>
        <authorList>
            <person name="Wiegand S."/>
            <person name="Jogler M."/>
            <person name="Boedeker C."/>
            <person name="Pinto D."/>
            <person name="Vollmers J."/>
            <person name="Rivas-Marin E."/>
            <person name="Kohn T."/>
            <person name="Peeters S.H."/>
            <person name="Heuer A."/>
            <person name="Rast P."/>
            <person name="Oberbeckmann S."/>
            <person name="Bunk B."/>
            <person name="Jeske O."/>
            <person name="Meyerdierks A."/>
            <person name="Storesund J.E."/>
            <person name="Kallscheuer N."/>
            <person name="Luecker S."/>
            <person name="Lage O.M."/>
            <person name="Pohl T."/>
            <person name="Merkel B.J."/>
            <person name="Hornburger P."/>
            <person name="Mueller R.-W."/>
            <person name="Bruemmer F."/>
            <person name="Labrenz M."/>
            <person name="Spormann A.M."/>
            <person name="Op Den Camp H."/>
            <person name="Overmann J."/>
            <person name="Amann R."/>
            <person name="Jetten M.S.M."/>
            <person name="Mascher T."/>
            <person name="Medema M.H."/>
            <person name="Devos D.P."/>
            <person name="Kaster A.-K."/>
            <person name="Ovreas L."/>
            <person name="Rohde M."/>
            <person name="Galperin M.Y."/>
            <person name="Jogler C."/>
        </authorList>
    </citation>
    <scope>NUCLEOTIDE SEQUENCE [LARGE SCALE GENOMIC DNA]</scope>
    <source>
        <strain evidence="5 6">Poly59</strain>
    </source>
</reference>
<organism evidence="5 6">
    <name type="scientific">Rubripirellula reticaptiva</name>
    <dbReference type="NCBI Taxonomy" id="2528013"/>
    <lineage>
        <taxon>Bacteria</taxon>
        <taxon>Pseudomonadati</taxon>
        <taxon>Planctomycetota</taxon>
        <taxon>Planctomycetia</taxon>
        <taxon>Pirellulales</taxon>
        <taxon>Pirellulaceae</taxon>
        <taxon>Rubripirellula</taxon>
    </lineage>
</organism>
<evidence type="ECO:0000256" key="2">
    <source>
        <dbReference type="ARBA" id="ARBA00022737"/>
    </source>
</evidence>
<dbReference type="GO" id="GO:0016020">
    <property type="term" value="C:membrane"/>
    <property type="evidence" value="ECO:0007669"/>
    <property type="project" value="InterPro"/>
</dbReference>
<dbReference type="Gene3D" id="2.60.40.2030">
    <property type="match status" value="1"/>
</dbReference>
<keyword evidence="3" id="KW-0106">Calcium</keyword>
<dbReference type="InterPro" id="IPR036415">
    <property type="entry name" value="Lamin_tail_dom_sf"/>
</dbReference>
<dbReference type="OrthoDB" id="223420at2"/>
<feature type="domain" description="LTD" evidence="4">
    <location>
        <begin position="632"/>
        <end position="755"/>
    </location>
</feature>
<sequence length="1076" mass="110539">MGRISSFVSQLGNSNRSARVGSKFRRSTKLRNRRFEQLETRKLLASDLFISEYLEGSSNNKALEFYNNSPAAIDLSGYSLERFTNGSLTASATLPFSDFFSSPGEGSLAPGATFVIANPSSNTLILGLADVTSGVINHNGDDAYQLLQGTTVVDTFGVVGVDPGSAWEDGAVSTANQTLRRKPTIVDGNVAGFDPITNLGDEWDSFPSDTSDGLGSHNAGNAGLTLTQSDGSTFVVEGGTTDTFEVVLNLAPTDDVTLTLSTTDGETSTNVPSLVFTAANWDQPQTVTVTAVDDGDFEGAHSGIVSFTASSSDLDYNGLVINDLTVSIADNDAPPANSSFVINEIRVNAGGSITDFAEIVGDPSTSTAGLYLVFVSGEFEPGQIDAVIDLSSGVSDANGFLLATNSTTNVATDSGDVLQPGFSVFGSPQTVFLVEGFTGLVGDDLDATNDGSLDTTPWIGTPFDSVSLVDGDQAPDFSYSATVFGPDGNFTPSGVARDVDGTGNYVQLAFGNDDLDTPGSTNSVVTIAATTDGDEAGPVDGVFTVSQIATKATDTVISYSVGGTATSGDDFVALSGTITILAGNLDATITVPVIDDLVVDIGESVTVTLTAITSGDPSLVLGNGIEATINIADNDFVSTLSPGDLVINEIMQNPSAVFDSNGEYFELWNTTAADIDINGFVISDFDGESHTISNGGSLIVPANGYLVLAINSDPATNGGIVAGYQYSGFNLSNGADEVVITDPVGTVIDTVAYDGGPTFPDPAGASMELILGVASPGTDNDTGSNWQTSTAPIAGSTDFGTPGAANIVPVGDTTPPTITDVKVASSGWSTLFKSTIDTTSSEGLSLPGADQLKNLTWFNLNTIIVEFSEDVQQSGGTDIDLTNLSIAGATVADYEASPGLTATYSDGGGAGPFKLTISLNSGSFGPEKLLVIINDTVQDTAGNLLDGEWTDASSTTSGDTVAGGNFAFRIDVLPGDVSNDDFLLGNDTDTVSGAQFTFAGGAGYDPFTDANGDGFLLGDDTDSISAAQFTFLPSNEPVAPSPTPAPLSPPALDLLSDSDADDSWAYLIDVALTELI</sequence>
<dbReference type="Proteomes" id="UP000317977">
    <property type="component" value="Unassembled WGS sequence"/>
</dbReference>